<dbReference type="InterPro" id="IPR048465">
    <property type="entry name" value="Maestro-like_HEAT"/>
</dbReference>
<evidence type="ECO:0000259" key="3">
    <source>
        <dbReference type="Pfam" id="PF23210"/>
    </source>
</evidence>
<name>G3TZF0_LOXAF</name>
<dbReference type="Proteomes" id="UP000007646">
    <property type="component" value="Unassembled WGS sequence"/>
</dbReference>
<dbReference type="GO" id="GO:0005794">
    <property type="term" value="C:Golgi apparatus"/>
    <property type="evidence" value="ECO:0007669"/>
    <property type="project" value="TreeGrafter"/>
</dbReference>
<dbReference type="STRING" id="9785.ENSLAFP00000020958"/>
<dbReference type="Pfam" id="PF21047">
    <property type="entry name" value="HEAT_Maestro"/>
    <property type="match status" value="1"/>
</dbReference>
<evidence type="ECO:0000313" key="5">
    <source>
        <dbReference type="Ensembl" id="ENSLAFP00000020958.1"/>
    </source>
</evidence>
<dbReference type="AlphaFoldDB" id="G3TZF0"/>
<dbReference type="HOGENOM" id="CLU_003474_2_0_1"/>
<feature type="domain" description="Maestro/Maestro-like HEAT-repeats" evidence="4">
    <location>
        <begin position="865"/>
        <end position="945"/>
    </location>
</feature>
<keyword evidence="6" id="KW-1185">Reference proteome</keyword>
<feature type="domain" description="MROH2B-like HEAT-repeats" evidence="3">
    <location>
        <begin position="133"/>
        <end position="263"/>
    </location>
</feature>
<dbReference type="Pfam" id="PF23210">
    <property type="entry name" value="HEAT_Maestro_2"/>
    <property type="match status" value="1"/>
</dbReference>
<dbReference type="InterPro" id="IPR055406">
    <property type="entry name" value="HEAT_Maestro"/>
</dbReference>
<keyword evidence="1" id="KW-0677">Repeat</keyword>
<proteinExistence type="predicted"/>
<dbReference type="InParanoid" id="G3TZF0"/>
<evidence type="ECO:0000313" key="6">
    <source>
        <dbReference type="Proteomes" id="UP000007646"/>
    </source>
</evidence>
<dbReference type="SUPFAM" id="SSF48371">
    <property type="entry name" value="ARM repeat"/>
    <property type="match status" value="1"/>
</dbReference>
<dbReference type="OMA" id="LLYTQEY"/>
<dbReference type="Ensembl" id="ENSLAFT00000025531.1">
    <property type="protein sequence ID" value="ENSLAFP00000020958.1"/>
    <property type="gene ID" value="ENSLAFG00000027760.1"/>
</dbReference>
<dbReference type="eggNOG" id="KOG2032">
    <property type="taxonomic scope" value="Eukaryota"/>
</dbReference>
<reference evidence="5" key="2">
    <citation type="submission" date="2025-08" db="UniProtKB">
        <authorList>
            <consortium name="Ensembl"/>
        </authorList>
    </citation>
    <scope>IDENTIFICATION</scope>
    <source>
        <strain evidence="5">Isolate ISIS603380</strain>
    </source>
</reference>
<dbReference type="Pfam" id="PF23227">
    <property type="entry name" value="HEAT_MROH2B_C"/>
    <property type="match status" value="2"/>
</dbReference>
<protein>
    <submittedName>
        <fullName evidence="5">Uncharacterized protein</fullName>
    </submittedName>
</protein>
<evidence type="ECO:0000256" key="1">
    <source>
        <dbReference type="ARBA" id="ARBA00022737"/>
    </source>
</evidence>
<sequence length="955" mass="107984">ELVSKIQAMPVAERSLVLETISLSLQKDSTLGPDMVDTYIQELLTSVDLGLRQPLRKNFFRVYGLVLRESPGDMLRKHLPSLLELSHQDTVLREGIALAVGIASTSHLEEVWAVLEQMGHTKFQRSSSIVPDSQDNVLKMSFLSAVIMLTKVLRWEYGAQSYKFTQIPELIQCLLCILQKEPNFLATLLRQKIILVILALSTLRPHLKPMVKSKILKTCLQSLYPLPPTEMQEQELVETCCASNKTMLYNKTMTALNLLFQHFISENESMDEIYFLLQHTETWLQSNKSHERKRVVQSIFLLLQHAVEKLNLTVPTTPSMLGHQIGLLTLLWRDKDEDTQYHSQHSVYFLLQLLVQQRGPAAESIYLNKLKSFEAKDHREWEIKLYNLVKALEENLTVAQHTQLVLTLLHGLCSSDHLCSDLASELLFIIFEDPGIKPEQVAEILQGLFQELPAIIFRDVQLAMTKAVTALGTQHTQETVEVILSLSPPTDRQVLTMWKALGINNMLARKVVTVLYVKMRLRPACELVRPNHHTQLVSLLALSTIYELLYMPEYKPTVRWAFAGILLGLLTQLHYLFELGCVEGISDYVEDTLDLQPLSPSRWTCLEALKGLFWTTNYWEVFAYVKLLGGWERFEHQDSYTEGVTLLARAMAHYDCEVRAVLGQAIISLKSPEERDNVVAILIITELLNNRELALYASRKTMDSFLSLGLNNPSQLVRAMSLKGLSSILMHPEKVSLLQSQLSALLDSLLKPEPRDPWGLMQTLGEVLHCLGPQGGGALSLRIAQHLLLLFEDDEGAGGHVGTVTWGLVTAWGGRDIQDNLGRVPVDPRPQVGTRGGCPALPAPPWRSGSLGAGPGHSCCLLPQVESNFGSYHLFLRQASPYLGSPYRTMKLAAMKFMEGMLRDYFTDLCLNLKKDDLTVLWNHLEMLRQDQDSVSRKFYLNFLEDFSELSQRVT</sequence>
<feature type="domain" description="Maestro-like HEAT-repeats" evidence="2">
    <location>
        <begin position="290"/>
        <end position="511"/>
    </location>
</feature>
<reference evidence="5" key="3">
    <citation type="submission" date="2025-09" db="UniProtKB">
        <authorList>
            <consortium name="Ensembl"/>
        </authorList>
    </citation>
    <scope>IDENTIFICATION</scope>
    <source>
        <strain evidence="5">Isolate ISIS603380</strain>
    </source>
</reference>
<feature type="domain" description="Maestro/Maestro-like HEAT-repeats" evidence="4">
    <location>
        <begin position="705"/>
        <end position="795"/>
    </location>
</feature>
<dbReference type="GeneTree" id="ENSGT00940000163743"/>
<accession>G3TZF0</accession>
<dbReference type="InterPro" id="IPR016024">
    <property type="entry name" value="ARM-type_fold"/>
</dbReference>
<evidence type="ECO:0000259" key="4">
    <source>
        <dbReference type="Pfam" id="PF23227"/>
    </source>
</evidence>
<dbReference type="PANTHER" id="PTHR23120">
    <property type="entry name" value="MAESTRO-RELATED HEAT DOMAIN-CONTAINING"/>
    <property type="match status" value="1"/>
</dbReference>
<dbReference type="InterPro" id="IPR055408">
    <property type="entry name" value="HEAT_MROH2B-like"/>
</dbReference>
<organism evidence="5 6">
    <name type="scientific">Loxodonta africana</name>
    <name type="common">African elephant</name>
    <dbReference type="NCBI Taxonomy" id="9785"/>
    <lineage>
        <taxon>Eukaryota</taxon>
        <taxon>Metazoa</taxon>
        <taxon>Chordata</taxon>
        <taxon>Craniata</taxon>
        <taxon>Vertebrata</taxon>
        <taxon>Euteleostomi</taxon>
        <taxon>Mammalia</taxon>
        <taxon>Eutheria</taxon>
        <taxon>Afrotheria</taxon>
        <taxon>Proboscidea</taxon>
        <taxon>Elephantidae</taxon>
        <taxon>Loxodonta</taxon>
    </lineage>
</organism>
<evidence type="ECO:0000259" key="2">
    <source>
        <dbReference type="Pfam" id="PF21047"/>
    </source>
</evidence>
<dbReference type="InterPro" id="IPR045206">
    <property type="entry name" value="Maestro_heat-like_prot"/>
</dbReference>
<reference evidence="5 6" key="1">
    <citation type="submission" date="2009-06" db="EMBL/GenBank/DDBJ databases">
        <title>The Genome Sequence of Loxodonta africana (African elephant).</title>
        <authorList>
            <person name="Di Palma F."/>
            <person name="Heiman D."/>
            <person name="Young S."/>
            <person name="Johnson J."/>
            <person name="Lander E.S."/>
            <person name="Lindblad-Toh K."/>
        </authorList>
    </citation>
    <scope>NUCLEOTIDE SEQUENCE [LARGE SCALE GENOMIC DNA]</scope>
    <source>
        <strain evidence="5 6">Isolate ISIS603380</strain>
    </source>
</reference>
<dbReference type="PANTHER" id="PTHR23120:SF3">
    <property type="entry name" value="MAESTRO HEAT-LIKE REPEAT FAMILY MEMBER 4"/>
    <property type="match status" value="1"/>
</dbReference>